<organism evidence="1 2">
    <name type="scientific">Knipowitschia caucasica</name>
    <name type="common">Caucasian dwarf goby</name>
    <name type="synonym">Pomatoschistus caucasicus</name>
    <dbReference type="NCBI Taxonomy" id="637954"/>
    <lineage>
        <taxon>Eukaryota</taxon>
        <taxon>Metazoa</taxon>
        <taxon>Chordata</taxon>
        <taxon>Craniata</taxon>
        <taxon>Vertebrata</taxon>
        <taxon>Euteleostomi</taxon>
        <taxon>Actinopterygii</taxon>
        <taxon>Neopterygii</taxon>
        <taxon>Teleostei</taxon>
        <taxon>Neoteleostei</taxon>
        <taxon>Acanthomorphata</taxon>
        <taxon>Gobiaria</taxon>
        <taxon>Gobiiformes</taxon>
        <taxon>Gobioidei</taxon>
        <taxon>Gobiidae</taxon>
        <taxon>Gobiinae</taxon>
        <taxon>Knipowitschia</taxon>
    </lineage>
</organism>
<evidence type="ECO:0000313" key="2">
    <source>
        <dbReference type="Proteomes" id="UP001497482"/>
    </source>
</evidence>
<evidence type="ECO:0000313" key="1">
    <source>
        <dbReference type="EMBL" id="CAL1593040.1"/>
    </source>
</evidence>
<accession>A0AAV2KYC8</accession>
<name>A0AAV2KYC8_KNICA</name>
<dbReference type="EMBL" id="OZ035824">
    <property type="protein sequence ID" value="CAL1593040.1"/>
    <property type="molecule type" value="Genomic_DNA"/>
</dbReference>
<proteinExistence type="predicted"/>
<keyword evidence="2" id="KW-1185">Reference proteome</keyword>
<dbReference type="AlphaFoldDB" id="A0AAV2KYC8"/>
<gene>
    <name evidence="1" type="ORF">KC01_LOCUS22195</name>
</gene>
<reference evidence="1 2" key="1">
    <citation type="submission" date="2024-04" db="EMBL/GenBank/DDBJ databases">
        <authorList>
            <person name="Waldvogel A.-M."/>
            <person name="Schoenle A."/>
        </authorList>
    </citation>
    <scope>NUCLEOTIDE SEQUENCE [LARGE SCALE GENOMIC DNA]</scope>
</reference>
<dbReference type="Proteomes" id="UP001497482">
    <property type="component" value="Chromosome 2"/>
</dbReference>
<protein>
    <submittedName>
        <fullName evidence="1">Uncharacterized protein</fullName>
    </submittedName>
</protein>
<sequence length="66" mass="7299">MCPITPVSLRLITGNCLLVPIYQRRAAAVKRITQLETVHPLPPLNRIQVGRPPLTIGKDVTDTKLT</sequence>